<evidence type="ECO:0008006" key="5">
    <source>
        <dbReference type="Google" id="ProtNLM"/>
    </source>
</evidence>
<feature type="domain" description="Lysine-specific demethylase 3B PWWP" evidence="2">
    <location>
        <begin position="94"/>
        <end position="163"/>
    </location>
</feature>
<dbReference type="Pfam" id="PF22988">
    <property type="entry name" value="PWWP_KDM3B"/>
    <property type="match status" value="1"/>
</dbReference>
<dbReference type="InterPro" id="IPR054503">
    <property type="entry name" value="KDM3AB_Tudor"/>
</dbReference>
<dbReference type="Pfam" id="PF22987">
    <property type="entry name" value="Tudor_KDM3B"/>
    <property type="match status" value="1"/>
</dbReference>
<dbReference type="EMBL" id="CAJPIZ010003363">
    <property type="protein sequence ID" value="CAG2106261.1"/>
    <property type="molecule type" value="Genomic_DNA"/>
</dbReference>
<evidence type="ECO:0000313" key="3">
    <source>
        <dbReference type="EMBL" id="CAD7625831.1"/>
    </source>
</evidence>
<dbReference type="OrthoDB" id="6511563at2759"/>
<name>A0A7R9PZK0_9ACAR</name>
<organism evidence="3">
    <name type="scientific">Medioppia subpectinata</name>
    <dbReference type="NCBI Taxonomy" id="1979941"/>
    <lineage>
        <taxon>Eukaryota</taxon>
        <taxon>Metazoa</taxon>
        <taxon>Ecdysozoa</taxon>
        <taxon>Arthropoda</taxon>
        <taxon>Chelicerata</taxon>
        <taxon>Arachnida</taxon>
        <taxon>Acari</taxon>
        <taxon>Acariformes</taxon>
        <taxon>Sarcoptiformes</taxon>
        <taxon>Oribatida</taxon>
        <taxon>Brachypylina</taxon>
        <taxon>Oppioidea</taxon>
        <taxon>Oppiidae</taxon>
        <taxon>Medioppia</taxon>
    </lineage>
</organism>
<feature type="non-terminal residue" evidence="3">
    <location>
        <position position="1"/>
    </location>
</feature>
<protein>
    <recommendedName>
        <fullName evidence="5">JmjC domain-containing histone demethylation protein 2C</fullName>
    </recommendedName>
</protein>
<accession>A0A7R9PZK0</accession>
<evidence type="ECO:0000259" key="1">
    <source>
        <dbReference type="Pfam" id="PF22987"/>
    </source>
</evidence>
<sequence>MCSEKTIGKWPEMSETHILVEFDGEEWKSRQWIRVYEQNAFRLFLIEHTLVWVDNNHNNIGCPSLSNDHNVLRVLGLWVTIVLPSYQYTIPVTMNFKTLVDKIGFEENKLKPIELLSDKHIEFVDYKDLTVYQDSDLESQKADIESPEVRKALRKWIQFQDSQRILLTTPSVLFGNRVKVYRSEGTTQWYTAVIVSYNGNTRELTLTDDTVLEEHNEDPSLVQMKLIGDGVVESILKGEDIGITPRRRTCNQNHYNICLRVEAVSVVYTITGVHFIHCIGNRLTIIVVGCVQHFKDFNTCRDCMSSSSNIMSDELSLKNGEQTSNM</sequence>
<gene>
    <name evidence="3" type="ORF">OSB1V03_LOCUS6264</name>
</gene>
<dbReference type="EMBL" id="OC857938">
    <property type="protein sequence ID" value="CAD7625831.1"/>
    <property type="molecule type" value="Genomic_DNA"/>
</dbReference>
<keyword evidence="4" id="KW-1185">Reference proteome</keyword>
<evidence type="ECO:0000259" key="2">
    <source>
        <dbReference type="Pfam" id="PF22988"/>
    </source>
</evidence>
<dbReference type="Proteomes" id="UP000759131">
    <property type="component" value="Unassembled WGS sequence"/>
</dbReference>
<evidence type="ECO:0000313" key="4">
    <source>
        <dbReference type="Proteomes" id="UP000759131"/>
    </source>
</evidence>
<feature type="domain" description="Lysine-specific demethylase 3A/B tudor" evidence="1">
    <location>
        <begin position="165"/>
        <end position="239"/>
    </location>
</feature>
<proteinExistence type="predicted"/>
<dbReference type="AlphaFoldDB" id="A0A7R9PZK0"/>
<reference evidence="3" key="1">
    <citation type="submission" date="2020-11" db="EMBL/GenBank/DDBJ databases">
        <authorList>
            <person name="Tran Van P."/>
        </authorList>
    </citation>
    <scope>NUCLEOTIDE SEQUENCE</scope>
</reference>
<dbReference type="InterPro" id="IPR054504">
    <property type="entry name" value="PWWP_KDM3B"/>
</dbReference>